<dbReference type="InterPro" id="IPR041679">
    <property type="entry name" value="DNA2/NAM7-like_C"/>
</dbReference>
<dbReference type="PANTHER" id="PTHR10887">
    <property type="entry name" value="DNA2/NAM7 HELICASE FAMILY"/>
    <property type="match status" value="1"/>
</dbReference>
<dbReference type="InterPro" id="IPR047187">
    <property type="entry name" value="SF1_C_Upf1"/>
</dbReference>
<reference evidence="4 5" key="1">
    <citation type="submission" date="2025-05" db="UniProtKB">
        <authorList>
            <consortium name="RefSeq"/>
        </authorList>
    </citation>
    <scope>IDENTIFICATION</scope>
    <source>
        <tissue evidence="4 5">Whole Larva</tissue>
    </source>
</reference>
<dbReference type="InterPro" id="IPR045055">
    <property type="entry name" value="DNA2/NAM7-like"/>
</dbReference>
<dbReference type="GeneID" id="108561648"/>
<dbReference type="InterPro" id="IPR041677">
    <property type="entry name" value="DNA2/NAM7_AAA_11"/>
</dbReference>
<keyword evidence="3" id="KW-1185">Reference proteome</keyword>
<proteinExistence type="predicted"/>
<dbReference type="Pfam" id="PF13087">
    <property type="entry name" value="AAA_12"/>
    <property type="match status" value="1"/>
</dbReference>
<organism evidence="3 5">
    <name type="scientific">Nicrophorus vespilloides</name>
    <name type="common">Boreal carrion beetle</name>
    <dbReference type="NCBI Taxonomy" id="110193"/>
    <lineage>
        <taxon>Eukaryota</taxon>
        <taxon>Metazoa</taxon>
        <taxon>Ecdysozoa</taxon>
        <taxon>Arthropoda</taxon>
        <taxon>Hexapoda</taxon>
        <taxon>Insecta</taxon>
        <taxon>Pterygota</taxon>
        <taxon>Neoptera</taxon>
        <taxon>Endopterygota</taxon>
        <taxon>Coleoptera</taxon>
        <taxon>Polyphaga</taxon>
        <taxon>Staphyliniformia</taxon>
        <taxon>Silphidae</taxon>
        <taxon>Nicrophorinae</taxon>
        <taxon>Nicrophorus</taxon>
    </lineage>
</organism>
<feature type="domain" description="DNA2/NAM7 helicase-like C-terminal" evidence="2">
    <location>
        <begin position="858"/>
        <end position="1040"/>
    </location>
</feature>
<evidence type="ECO:0000259" key="2">
    <source>
        <dbReference type="Pfam" id="PF13087"/>
    </source>
</evidence>
<dbReference type="Proteomes" id="UP000695000">
    <property type="component" value="Unplaced"/>
</dbReference>
<name>A0ABM1MKS0_NICVS</name>
<dbReference type="Pfam" id="PF13086">
    <property type="entry name" value="AAA_11"/>
    <property type="match status" value="1"/>
</dbReference>
<evidence type="ECO:0000259" key="1">
    <source>
        <dbReference type="Pfam" id="PF13086"/>
    </source>
</evidence>
<protein>
    <submittedName>
        <fullName evidence="4 5">NFX1-type zinc finger-containing protein 1</fullName>
    </submittedName>
</protein>
<dbReference type="CDD" id="cd18808">
    <property type="entry name" value="SF1_C_Upf1"/>
    <property type="match status" value="1"/>
</dbReference>
<dbReference type="RefSeq" id="XP_017775170.1">
    <property type="nucleotide sequence ID" value="XM_017919681.1"/>
</dbReference>
<dbReference type="PANTHER" id="PTHR10887:SF341">
    <property type="entry name" value="NFX1-TYPE ZINC FINGER-CONTAINING PROTEIN 1"/>
    <property type="match status" value="1"/>
</dbReference>
<evidence type="ECO:0000313" key="4">
    <source>
        <dbReference type="RefSeq" id="XP_017775169.1"/>
    </source>
</evidence>
<evidence type="ECO:0000313" key="3">
    <source>
        <dbReference type="Proteomes" id="UP000695000"/>
    </source>
</evidence>
<dbReference type="InterPro" id="IPR027417">
    <property type="entry name" value="P-loop_NTPase"/>
</dbReference>
<dbReference type="RefSeq" id="XP_017775169.1">
    <property type="nucleotide sequence ID" value="XM_017919680.1"/>
</dbReference>
<sequence length="1126" mass="130801">MDWFTQKPSSDVNSNIEKPENCFTLHNDRTRSPDSTKEKKMGFKQLEIISKKSAEDVILDLSNERAALKSCMESQLTPEFIVIIVNTFATISESKFSEKKLSLYTLFINEIFICSLESFLNKSYLCYNQESKYSKVFKDKPEEFWKNLLVCVNNVIDYFPNHSQRIVPSLIDGIEGSKSVSKISDADIEALRLKLDSLKDLLLFNDSVESPNSILEIGIYPTSDELLSDYIPFIRENIIKGSYNDVNHYIDVQFRLMREDFVNPIRMGICDYDYNGSSHIDVFREVKFLHKEASRALLGYLVHVPKRRGNDKLKYGSLVGFTSTSLDKLFFGKVIDTKLQYKHFTEVVVLFEEELNIDFEGIYTMVLSHAYFEPYYHVLKTLKAFKLTEFPLKKYLVDVNFTQEYPDYLKPSTIYNIAGKRVTICNKDWPMIETELDDTQLKAFKYALTNKFSVIQGPPGTGKTFVGLKIIQTLIQNRDNWKSSGPILVVSYTNQALDQFLEGILEFTDQILRIGEQSKSDKLIDYNMKQLKRKYNVDYKKRKQIDRVNEIRDELNMLYSTKYMISKGTCIVRFSCFEQFHSRFKHSWFRNAEDEDDIIDWLMGDIESMYGEIIWNESVIDDVLQQFEPSNRAYNPQESDDELKYADDFAPGKKNMYNEQNPNVVSLQDICLKIRSLNDMIGNQHKFTKDCEKLYSSLKTYKCLLFLLNSLPSIKANPEMRYFDLDRAFVMTGKQRWQLYNYWVKKYEECLDEQIHLLEADFAVWAREYDDFSEIIDTSVMKQKLVIGMTTTAAARRQKTLEILQCPIVVVEEAAEVLEAHIISALSSNCQHLILLGDHKQLKPSTADYKIDKDFKLGVSLFERMIKNNVPFQCMNVQYRMRPEIASLICPLIYPDLQNSAKVERYPEVVGVAKSVFFLSHNHLERKSIDSSKENPYEASFLIAFARYLVANGYLAKDITILSTYQKQMQVIGNEKRKYVEIKDTRITCLDNFQGEENQIILLSLVRNNQEGNIGFLNQENRICVAMSRAKQGLYIMGNMKLLSDKSPLWRKIHSTLSQMRAVGTDLELICKKHGNRKKVKYVVDIQQRIKGCEERCHEVMSCGHSCDKLCHYGPHDKKCNKMCSK</sequence>
<dbReference type="SUPFAM" id="SSF52540">
    <property type="entry name" value="P-loop containing nucleoside triphosphate hydrolases"/>
    <property type="match status" value="1"/>
</dbReference>
<dbReference type="Gene3D" id="3.40.50.300">
    <property type="entry name" value="P-loop containing nucleotide triphosphate hydrolases"/>
    <property type="match status" value="3"/>
</dbReference>
<feature type="domain" description="DNA2/NAM7 helicase helicase" evidence="1">
    <location>
        <begin position="435"/>
        <end position="845"/>
    </location>
</feature>
<accession>A0ABM1MKS0</accession>
<evidence type="ECO:0000313" key="5">
    <source>
        <dbReference type="RefSeq" id="XP_017775170.1"/>
    </source>
</evidence>
<gene>
    <name evidence="4 5" type="primary">LOC108561648</name>
</gene>